<protein>
    <recommendedName>
        <fullName evidence="3">HAD-like protein</fullName>
    </recommendedName>
</protein>
<reference evidence="1" key="1">
    <citation type="submission" date="2021-02" db="EMBL/GenBank/DDBJ databases">
        <title>Genome sequence Cadophora malorum strain M34.</title>
        <authorList>
            <person name="Stefanovic E."/>
            <person name="Vu D."/>
            <person name="Scully C."/>
            <person name="Dijksterhuis J."/>
            <person name="Roader J."/>
            <person name="Houbraken J."/>
        </authorList>
    </citation>
    <scope>NUCLEOTIDE SEQUENCE</scope>
    <source>
        <strain evidence="1">M34</strain>
    </source>
</reference>
<evidence type="ECO:0000313" key="2">
    <source>
        <dbReference type="Proteomes" id="UP000664132"/>
    </source>
</evidence>
<dbReference type="InterPro" id="IPR036412">
    <property type="entry name" value="HAD-like_sf"/>
</dbReference>
<dbReference type="SUPFAM" id="SSF56784">
    <property type="entry name" value="HAD-like"/>
    <property type="match status" value="1"/>
</dbReference>
<comment type="caution">
    <text evidence="1">The sequence shown here is derived from an EMBL/GenBank/DDBJ whole genome shotgun (WGS) entry which is preliminary data.</text>
</comment>
<dbReference type="PANTHER" id="PTHR43885">
    <property type="entry name" value="HALOACID DEHALOGENASE-LIKE HYDROLASE"/>
    <property type="match status" value="1"/>
</dbReference>
<dbReference type="InterPro" id="IPR023214">
    <property type="entry name" value="HAD_sf"/>
</dbReference>
<dbReference type="SFLD" id="SFLDS00003">
    <property type="entry name" value="Haloacid_Dehalogenase"/>
    <property type="match status" value="1"/>
</dbReference>
<dbReference type="PANTHER" id="PTHR43885:SF1">
    <property type="entry name" value="SUPERFAMILY HYDROLASE, PUTATIVE (AFU_ORTHOLOGUE AFUA_4G13290)-RELATED"/>
    <property type="match status" value="1"/>
</dbReference>
<dbReference type="AlphaFoldDB" id="A0A8H7T9L3"/>
<dbReference type="SFLD" id="SFLDG01129">
    <property type="entry name" value="C1.5:_HAD__Beta-PGM__Phosphata"/>
    <property type="match status" value="1"/>
</dbReference>
<dbReference type="EMBL" id="JAFJYH010000154">
    <property type="protein sequence ID" value="KAG4417465.1"/>
    <property type="molecule type" value="Genomic_DNA"/>
</dbReference>
<dbReference type="Pfam" id="PF00702">
    <property type="entry name" value="Hydrolase"/>
    <property type="match status" value="1"/>
</dbReference>
<gene>
    <name evidence="1" type="ORF">IFR04_009418</name>
</gene>
<keyword evidence="2" id="KW-1185">Reference proteome</keyword>
<proteinExistence type="predicted"/>
<evidence type="ECO:0000313" key="1">
    <source>
        <dbReference type="EMBL" id="KAG4417465.1"/>
    </source>
</evidence>
<dbReference type="Proteomes" id="UP000664132">
    <property type="component" value="Unassembled WGS sequence"/>
</dbReference>
<organism evidence="1 2">
    <name type="scientific">Cadophora malorum</name>
    <dbReference type="NCBI Taxonomy" id="108018"/>
    <lineage>
        <taxon>Eukaryota</taxon>
        <taxon>Fungi</taxon>
        <taxon>Dikarya</taxon>
        <taxon>Ascomycota</taxon>
        <taxon>Pezizomycotina</taxon>
        <taxon>Leotiomycetes</taxon>
        <taxon>Helotiales</taxon>
        <taxon>Ploettnerulaceae</taxon>
        <taxon>Cadophora</taxon>
    </lineage>
</organism>
<dbReference type="OrthoDB" id="426235at2759"/>
<dbReference type="Gene3D" id="3.40.50.1000">
    <property type="entry name" value="HAD superfamily/HAD-like"/>
    <property type="match status" value="1"/>
</dbReference>
<name>A0A8H7T9L3_9HELO</name>
<accession>A0A8H7T9L3</accession>
<evidence type="ECO:0008006" key="3">
    <source>
        <dbReference type="Google" id="ProtNLM"/>
    </source>
</evidence>
<sequence>MNTGSYLLTSTRPILHSISFTVRTQDGQRVFSMTRPLLKEPRRFAPLGEDAGGDSPELKGIVFDVDGTLCIPQTWMFGQMRSALGINKRVDILDHIHSLPTAEQEAAQEKIRAIERSAMSSQEPQPGLVSLMEYLESRNIPKGICTRNFDAPVTHLLEKFLTGKEFKPIVTREFKPPKPSPAGILHIAKSWGFLEKDGGSGDASQLIMVGSSTVTAGYAAGAATVLLVNEGNVHLANHEHTDLIVSRLDELIEILEKGFVGKIGRGEDSDTRVRAEGVLQDGMAEAVTTK</sequence>
<dbReference type="Gene3D" id="1.10.260.80">
    <property type="match status" value="1"/>
</dbReference>